<dbReference type="SUPFAM" id="SSF141255">
    <property type="entry name" value="YccV-like"/>
    <property type="match status" value="1"/>
</dbReference>
<sequence length="126" mass="14855">MDRTSFFSLQAGRRIDVPRASRARFAIGDVVRHREFDFRGVVFDIDPVFANSEEWYESIPQEKRPDRDQPYYHLFAESEEESYIAYVSQQNLTGDMEAGPVEHPALPQLFERFDGQRYRLRAGLRH</sequence>
<comment type="caution">
    <text evidence="3">The sequence shown here is derived from an EMBL/GenBank/DDBJ whole genome shotgun (WGS) entry which is preliminary data.</text>
</comment>
<organism evidence="3 4">
    <name type="scientific">Novosphingobium umbonatum</name>
    <dbReference type="NCBI Taxonomy" id="1908524"/>
    <lineage>
        <taxon>Bacteria</taxon>
        <taxon>Pseudomonadati</taxon>
        <taxon>Pseudomonadota</taxon>
        <taxon>Alphaproteobacteria</taxon>
        <taxon>Sphingomonadales</taxon>
        <taxon>Sphingomonadaceae</taxon>
        <taxon>Novosphingobium</taxon>
    </lineage>
</organism>
<evidence type="ECO:0000256" key="1">
    <source>
        <dbReference type="NCBIfam" id="TIGR02097"/>
    </source>
</evidence>
<feature type="domain" description="Hemimethylated DNA-binding" evidence="2">
    <location>
        <begin position="22"/>
        <end position="121"/>
    </location>
</feature>
<evidence type="ECO:0000313" key="4">
    <source>
        <dbReference type="Proteomes" id="UP000282837"/>
    </source>
</evidence>
<accession>A0A437N102</accession>
<dbReference type="Gene3D" id="2.30.30.390">
    <property type="entry name" value="Hemimethylated DNA-binding domain"/>
    <property type="match status" value="1"/>
</dbReference>
<dbReference type="InterPro" id="IPR011722">
    <property type="entry name" value="Hemimethylated_DNA-bd_dom"/>
</dbReference>
<dbReference type="AlphaFoldDB" id="A0A437N102"/>
<protein>
    <recommendedName>
        <fullName evidence="1">Heat shock protein HspQ</fullName>
    </recommendedName>
</protein>
<dbReference type="InterPro" id="IPR036623">
    <property type="entry name" value="Hemimethylated_DNA-bd_sf"/>
</dbReference>
<name>A0A437N102_9SPHN</name>
<keyword evidence="3" id="KW-0346">Stress response</keyword>
<dbReference type="InterPro" id="IPR053189">
    <property type="entry name" value="Clp_protease_adapter_ClpF"/>
</dbReference>
<dbReference type="Proteomes" id="UP000282837">
    <property type="component" value="Unassembled WGS sequence"/>
</dbReference>
<dbReference type="SMART" id="SM00992">
    <property type="entry name" value="YccV-like"/>
    <property type="match status" value="1"/>
</dbReference>
<dbReference type="OrthoDB" id="9797680at2"/>
<gene>
    <name evidence="3" type="primary">hspQ</name>
    <name evidence="3" type="ORF">EOE18_14775</name>
</gene>
<evidence type="ECO:0000259" key="2">
    <source>
        <dbReference type="SMART" id="SM00992"/>
    </source>
</evidence>
<dbReference type="PANTHER" id="PTHR48439">
    <property type="entry name" value="HEMIMETHYLATED DNA-BINDING DOMAIN-CONTAINING PROTEIN"/>
    <property type="match status" value="1"/>
</dbReference>
<dbReference type="Pfam" id="PF08755">
    <property type="entry name" value="YccV-like"/>
    <property type="match status" value="1"/>
</dbReference>
<evidence type="ECO:0000313" key="3">
    <source>
        <dbReference type="EMBL" id="RVU03583.1"/>
    </source>
</evidence>
<dbReference type="NCBIfam" id="TIGR02097">
    <property type="entry name" value="yccV"/>
    <property type="match status" value="1"/>
</dbReference>
<dbReference type="RefSeq" id="WP_127710901.1">
    <property type="nucleotide sequence ID" value="NZ_SACO01000013.1"/>
</dbReference>
<keyword evidence="4" id="KW-1185">Reference proteome</keyword>
<dbReference type="PANTHER" id="PTHR48439:SF1">
    <property type="entry name" value="HEMIMETHYLATED DNA-BINDING DOMAIN-CONTAINING PROTEIN"/>
    <property type="match status" value="1"/>
</dbReference>
<proteinExistence type="predicted"/>
<reference evidence="3 4" key="1">
    <citation type="submission" date="2019-01" db="EMBL/GenBank/DDBJ databases">
        <authorList>
            <person name="Chen W.-M."/>
        </authorList>
    </citation>
    <scope>NUCLEOTIDE SEQUENCE [LARGE SCALE GENOMIC DNA]</scope>
    <source>
        <strain evidence="3 4">FSY-9</strain>
    </source>
</reference>
<dbReference type="EMBL" id="SACO01000013">
    <property type="protein sequence ID" value="RVU03583.1"/>
    <property type="molecule type" value="Genomic_DNA"/>
</dbReference>
<dbReference type="GO" id="GO:0003677">
    <property type="term" value="F:DNA binding"/>
    <property type="evidence" value="ECO:0007669"/>
    <property type="project" value="UniProtKB-UniRule"/>
</dbReference>